<dbReference type="EMBL" id="SWMU01000003">
    <property type="protein sequence ID" value="TKS55982.1"/>
    <property type="molecule type" value="Genomic_DNA"/>
</dbReference>
<evidence type="ECO:0000313" key="3">
    <source>
        <dbReference type="Proteomes" id="UP000306552"/>
    </source>
</evidence>
<comment type="caution">
    <text evidence="2">The sequence shown here is derived from an EMBL/GenBank/DDBJ whole genome shotgun (WGS) entry which is preliminary data.</text>
</comment>
<organism evidence="2 3">
    <name type="scientific">Mesohalobacter halotolerans</name>
    <dbReference type="NCBI Taxonomy" id="1883405"/>
    <lineage>
        <taxon>Bacteria</taxon>
        <taxon>Pseudomonadati</taxon>
        <taxon>Bacteroidota</taxon>
        <taxon>Flavobacteriia</taxon>
        <taxon>Flavobacteriales</taxon>
        <taxon>Flavobacteriaceae</taxon>
        <taxon>Mesohalobacter</taxon>
    </lineage>
</organism>
<feature type="compositionally biased region" description="Basic and acidic residues" evidence="1">
    <location>
        <begin position="80"/>
        <end position="92"/>
    </location>
</feature>
<dbReference type="RefSeq" id="WP_138932096.1">
    <property type="nucleotide sequence ID" value="NZ_SWMU01000003.1"/>
</dbReference>
<accession>A0A4U5TQ21</accession>
<feature type="region of interest" description="Disordered" evidence="1">
    <location>
        <begin position="80"/>
        <end position="106"/>
    </location>
</feature>
<evidence type="ECO:0000256" key="1">
    <source>
        <dbReference type="SAM" id="MobiDB-lite"/>
    </source>
</evidence>
<dbReference type="InterPro" id="IPR021857">
    <property type="entry name" value="DUF3467"/>
</dbReference>
<proteinExistence type="predicted"/>
<name>A0A4U5TQ21_9FLAO</name>
<evidence type="ECO:0000313" key="2">
    <source>
        <dbReference type="EMBL" id="TKS55982.1"/>
    </source>
</evidence>
<dbReference type="Pfam" id="PF11950">
    <property type="entry name" value="DUF3467"/>
    <property type="match status" value="1"/>
</dbReference>
<gene>
    <name evidence="2" type="ORF">FCN74_08095</name>
</gene>
<dbReference type="Proteomes" id="UP000306552">
    <property type="component" value="Unassembled WGS sequence"/>
</dbReference>
<dbReference type="OrthoDB" id="9813817at2"/>
<sequence length="106" mass="11946">MSKDEKAKKNQLNIQLDENIANGTYSNLVIINHSSTEFVLDFVSVMPGVPKSKVKSRMVLAPQHAKRLLRALSENIKRYESSHGEIKEDQKQQHNIPMNFGPTGEA</sequence>
<reference evidence="2 3" key="1">
    <citation type="submission" date="2019-04" db="EMBL/GenBank/DDBJ databases">
        <title>Psychroflexus halotolerans sp. nov., isolated from a marine solar saltern.</title>
        <authorList>
            <person name="Feng X."/>
        </authorList>
    </citation>
    <scope>NUCLEOTIDE SEQUENCE [LARGE SCALE GENOMIC DNA]</scope>
    <source>
        <strain evidence="2 3">WDS2C27</strain>
    </source>
</reference>
<dbReference type="AlphaFoldDB" id="A0A4U5TQ21"/>
<protein>
    <submittedName>
        <fullName evidence="2">DUF3467 domain-containing protein</fullName>
    </submittedName>
</protein>
<keyword evidence="3" id="KW-1185">Reference proteome</keyword>